<dbReference type="PANTHER" id="PTHR23535:SF2">
    <property type="entry name" value="SUGAR EFFLUX TRANSPORTER A-RELATED"/>
    <property type="match status" value="1"/>
</dbReference>
<dbReference type="NCBIfam" id="NF011587">
    <property type="entry name" value="PRK15011.1"/>
    <property type="match status" value="1"/>
</dbReference>
<dbReference type="PANTHER" id="PTHR23535">
    <property type="entry name" value="SUGAR EFFLUX TRANSPORTER A-RELATED"/>
    <property type="match status" value="1"/>
</dbReference>
<dbReference type="InterPro" id="IPR036259">
    <property type="entry name" value="MFS_trans_sf"/>
</dbReference>
<keyword evidence="8 10" id="KW-1133">Transmembrane helix</keyword>
<evidence type="ECO:0000256" key="4">
    <source>
        <dbReference type="ARBA" id="ARBA00022475"/>
    </source>
</evidence>
<feature type="transmembrane region" description="Helical" evidence="10">
    <location>
        <begin position="12"/>
        <end position="33"/>
    </location>
</feature>
<evidence type="ECO:0000259" key="11">
    <source>
        <dbReference type="PROSITE" id="PS50850"/>
    </source>
</evidence>
<evidence type="ECO:0000313" key="12">
    <source>
        <dbReference type="EMBL" id="EIQ45891.1"/>
    </source>
</evidence>
<protein>
    <submittedName>
        <fullName evidence="12">Sugar efflux transporter B</fullName>
    </submittedName>
</protein>
<dbReference type="GO" id="GO:0005351">
    <property type="term" value="F:carbohydrate:proton symporter activity"/>
    <property type="evidence" value="ECO:0007669"/>
    <property type="project" value="InterPro"/>
</dbReference>
<comment type="caution">
    <text evidence="12">The sequence shown here is derived from an EMBL/GenBank/DDBJ whole genome shotgun (WGS) entry which is preliminary data.</text>
</comment>
<dbReference type="CDD" id="cd17471">
    <property type="entry name" value="MFS_Set"/>
    <property type="match status" value="1"/>
</dbReference>
<dbReference type="AlphaFoldDB" id="I6EPE9"/>
<feature type="transmembrane region" description="Helical" evidence="10">
    <location>
        <begin position="283"/>
        <end position="301"/>
    </location>
</feature>
<feature type="transmembrane region" description="Helical" evidence="10">
    <location>
        <begin position="307"/>
        <end position="330"/>
    </location>
</feature>
<keyword evidence="6" id="KW-0762">Sugar transport</keyword>
<feature type="transmembrane region" description="Helical" evidence="10">
    <location>
        <begin position="373"/>
        <end position="390"/>
    </location>
</feature>
<dbReference type="GO" id="GO:0036448">
    <property type="term" value="P:cellular response to glucose-phosphate stress"/>
    <property type="evidence" value="ECO:0007669"/>
    <property type="project" value="TreeGrafter"/>
</dbReference>
<feature type="transmembrane region" description="Helical" evidence="10">
    <location>
        <begin position="164"/>
        <end position="194"/>
    </location>
</feature>
<feature type="transmembrane region" description="Helical" evidence="10">
    <location>
        <begin position="256"/>
        <end position="276"/>
    </location>
</feature>
<dbReference type="InterPro" id="IPR004750">
    <property type="entry name" value="Sugar_efflux"/>
</dbReference>
<accession>I6EPE9</accession>
<feature type="transmembrane region" description="Helical" evidence="10">
    <location>
        <begin position="351"/>
        <end position="367"/>
    </location>
</feature>
<feature type="domain" description="Major facilitator superfamily (MFS) profile" evidence="11">
    <location>
        <begin position="16"/>
        <end position="393"/>
    </location>
</feature>
<dbReference type="PROSITE" id="PS50850">
    <property type="entry name" value="MFS"/>
    <property type="match status" value="1"/>
</dbReference>
<keyword evidence="5" id="KW-0997">Cell inner membrane</keyword>
<evidence type="ECO:0000256" key="9">
    <source>
        <dbReference type="ARBA" id="ARBA00023136"/>
    </source>
</evidence>
<dbReference type="FunFam" id="1.20.1250.20:FF:000151">
    <property type="entry name" value="Sugar efflux transporter SetB"/>
    <property type="match status" value="1"/>
</dbReference>
<dbReference type="GO" id="GO:1904659">
    <property type="term" value="P:D-glucose transmembrane transport"/>
    <property type="evidence" value="ECO:0007669"/>
    <property type="project" value="TreeGrafter"/>
</dbReference>
<comment type="similarity">
    <text evidence="2">Belongs to the major facilitator superfamily. Set transporter family.</text>
</comment>
<keyword evidence="7 10" id="KW-0812">Transmembrane</keyword>
<feature type="transmembrane region" description="Helical" evidence="10">
    <location>
        <begin position="219"/>
        <end position="244"/>
    </location>
</feature>
<feature type="transmembrane region" description="Helical" evidence="10">
    <location>
        <begin position="141"/>
        <end position="158"/>
    </location>
</feature>
<keyword evidence="3" id="KW-0813">Transport</keyword>
<evidence type="ECO:0000256" key="2">
    <source>
        <dbReference type="ARBA" id="ARBA00006523"/>
    </source>
</evidence>
<evidence type="ECO:0000256" key="5">
    <source>
        <dbReference type="ARBA" id="ARBA00022519"/>
    </source>
</evidence>
<keyword evidence="9 10" id="KW-0472">Membrane</keyword>
<dbReference type="InterPro" id="IPR011701">
    <property type="entry name" value="MFS"/>
</dbReference>
<dbReference type="PATRIC" id="fig|766140.3.peg.909"/>
<evidence type="ECO:0000256" key="7">
    <source>
        <dbReference type="ARBA" id="ARBA00022692"/>
    </source>
</evidence>
<dbReference type="GO" id="GO:0015767">
    <property type="term" value="P:lactose transport"/>
    <property type="evidence" value="ECO:0007669"/>
    <property type="project" value="TreeGrafter"/>
</dbReference>
<dbReference type="FunFam" id="1.20.1250.20:FF:000125">
    <property type="entry name" value="Sugar efflux transporter SetB"/>
    <property type="match status" value="1"/>
</dbReference>
<dbReference type="NCBIfam" id="TIGR00899">
    <property type="entry name" value="2A0120"/>
    <property type="match status" value="1"/>
</dbReference>
<evidence type="ECO:0000256" key="6">
    <source>
        <dbReference type="ARBA" id="ARBA00022597"/>
    </source>
</evidence>
<dbReference type="Gene3D" id="1.20.1250.20">
    <property type="entry name" value="MFS general substrate transporter like domains"/>
    <property type="match status" value="2"/>
</dbReference>
<evidence type="ECO:0000256" key="3">
    <source>
        <dbReference type="ARBA" id="ARBA00022448"/>
    </source>
</evidence>
<dbReference type="Pfam" id="PF07690">
    <property type="entry name" value="MFS_1"/>
    <property type="match status" value="1"/>
</dbReference>
<evidence type="ECO:0000256" key="10">
    <source>
        <dbReference type="SAM" id="Phobius"/>
    </source>
</evidence>
<evidence type="ECO:0000256" key="1">
    <source>
        <dbReference type="ARBA" id="ARBA00004429"/>
    </source>
</evidence>
<dbReference type="EMBL" id="AKNB01000172">
    <property type="protein sequence ID" value="EIQ45891.1"/>
    <property type="molecule type" value="Genomic_DNA"/>
</dbReference>
<feature type="transmembrane region" description="Helical" evidence="10">
    <location>
        <begin position="53"/>
        <end position="72"/>
    </location>
</feature>
<evidence type="ECO:0000256" key="8">
    <source>
        <dbReference type="ARBA" id="ARBA00022989"/>
    </source>
</evidence>
<dbReference type="SUPFAM" id="SSF103473">
    <property type="entry name" value="MFS general substrate transporter"/>
    <property type="match status" value="1"/>
</dbReference>
<dbReference type="InterPro" id="IPR020846">
    <property type="entry name" value="MFS_dom"/>
</dbReference>
<reference evidence="12 13" key="1">
    <citation type="submission" date="2012-03" db="EMBL/GenBank/DDBJ databases">
        <authorList>
            <person name="Rasko D."/>
            <person name="Redman J."/>
            <person name="Daugherty S.C."/>
            <person name="Tallon L."/>
            <person name="Sadzewicz L."/>
            <person name="Jones K."/>
            <person name="Santana-Cruz I."/>
            <person name="Liu X."/>
        </authorList>
    </citation>
    <scope>NUCLEOTIDE SEQUENCE [LARGE SCALE GENOMIC DNA]</scope>
    <source>
        <strain evidence="12 13">4444-74</strain>
    </source>
</reference>
<sequence>MHNSPAVSSAKSFDLTSTAFLIVAFLTGIAGALQTPTLSIFLTDEVHARPAMVGFFFTGSAVIGILVSQFLAGRSDKRGDRKSLIVFCCLLGVLACTLFAWNRNYFVLLFVGVFLSSFGSTANPQMFALTREHADKTGREAVMFSSFLRAQVSLAWVIGPPLAYALAMGFSFTVMYLSAAVAFIVCGVMVWLFLPSMQKELPLATGTVEAPRRNRRDTLLLFVICTLMWGSNSLYIINMPLFIINELHLPEKLAGVMMGTAAGLEIPTMLIAGYFAKRLGKRFLMRVAAVGGVCFYAGMLMAHSPAILLGLQLLNAIFIGILGGIGMLYFQDLMPGQAGSATTLYTNTSRVGWIIAGSVAGIVAEIWNYHAVFWFAMVMIIATLFCLLRTKDV</sequence>
<keyword evidence="4" id="KW-1003">Cell membrane</keyword>
<feature type="transmembrane region" description="Helical" evidence="10">
    <location>
        <begin position="84"/>
        <end position="101"/>
    </location>
</feature>
<feature type="transmembrane region" description="Helical" evidence="10">
    <location>
        <begin position="107"/>
        <end position="129"/>
    </location>
</feature>
<organism evidence="12 13">
    <name type="scientific">Shigella boydii 4444-74</name>
    <dbReference type="NCBI Taxonomy" id="766140"/>
    <lineage>
        <taxon>Bacteria</taxon>
        <taxon>Pseudomonadati</taxon>
        <taxon>Pseudomonadota</taxon>
        <taxon>Gammaproteobacteria</taxon>
        <taxon>Enterobacterales</taxon>
        <taxon>Enterobacteriaceae</taxon>
        <taxon>Shigella</taxon>
    </lineage>
</organism>
<gene>
    <name evidence="12" type="primary">setB</name>
    <name evidence="12" type="ORF">SB444474_0743</name>
</gene>
<evidence type="ECO:0000313" key="13">
    <source>
        <dbReference type="Proteomes" id="UP000004199"/>
    </source>
</evidence>
<dbReference type="Proteomes" id="UP000004199">
    <property type="component" value="Unassembled WGS sequence"/>
</dbReference>
<comment type="subcellular location">
    <subcellularLocation>
        <location evidence="1">Cell inner membrane</location>
        <topology evidence="1">Multi-pass membrane protein</topology>
    </subcellularLocation>
</comment>
<dbReference type="RefSeq" id="WP_000551982.1">
    <property type="nucleotide sequence ID" value="NZ_AKNB01000172.1"/>
</dbReference>
<proteinExistence type="inferred from homology"/>
<dbReference type="GO" id="GO:0005886">
    <property type="term" value="C:plasma membrane"/>
    <property type="evidence" value="ECO:0007669"/>
    <property type="project" value="UniProtKB-SubCell"/>
</dbReference>
<name>I6EPE9_SHIBO</name>